<proteinExistence type="predicted"/>
<gene>
    <name evidence="1" type="ORF">BDV29DRAFT_180108</name>
</gene>
<reference evidence="1 2" key="1">
    <citation type="submission" date="2019-04" db="EMBL/GenBank/DDBJ databases">
        <title>Friends and foes A comparative genomics study of 23 Aspergillus species from section Flavi.</title>
        <authorList>
            <consortium name="DOE Joint Genome Institute"/>
            <person name="Kjaerbolling I."/>
            <person name="Vesth T."/>
            <person name="Frisvad J.C."/>
            <person name="Nybo J.L."/>
            <person name="Theobald S."/>
            <person name="Kildgaard S."/>
            <person name="Isbrandt T."/>
            <person name="Kuo A."/>
            <person name="Sato A."/>
            <person name="Lyhne E.K."/>
            <person name="Kogle M.E."/>
            <person name="Wiebenga A."/>
            <person name="Kun R.S."/>
            <person name="Lubbers R.J."/>
            <person name="Makela M.R."/>
            <person name="Barry K."/>
            <person name="Chovatia M."/>
            <person name="Clum A."/>
            <person name="Daum C."/>
            <person name="Haridas S."/>
            <person name="He G."/>
            <person name="LaButti K."/>
            <person name="Lipzen A."/>
            <person name="Mondo S."/>
            <person name="Riley R."/>
            <person name="Salamov A."/>
            <person name="Simmons B.A."/>
            <person name="Magnuson J.K."/>
            <person name="Henrissat B."/>
            <person name="Mortensen U.H."/>
            <person name="Larsen T.O."/>
            <person name="Devries R.P."/>
            <person name="Grigoriev I.V."/>
            <person name="Machida M."/>
            <person name="Baker S.E."/>
            <person name="Andersen M.R."/>
        </authorList>
    </citation>
    <scope>NUCLEOTIDE SEQUENCE [LARGE SCALE GENOMIC DNA]</scope>
    <source>
        <strain evidence="1 2">CBS 151.66</strain>
    </source>
</reference>
<evidence type="ECO:0000313" key="1">
    <source>
        <dbReference type="EMBL" id="KAB8070858.1"/>
    </source>
</evidence>
<evidence type="ECO:0000313" key="2">
    <source>
        <dbReference type="Proteomes" id="UP000326565"/>
    </source>
</evidence>
<protein>
    <submittedName>
        <fullName evidence="1">Uncharacterized protein</fullName>
    </submittedName>
</protein>
<sequence>MVELLMYPRVSESFRFHCWPSRFRSHRIGQLPLEGKCLRAHLPRTPAYQTCQFTGRALAYKPRFSLQSPEHLTRDNQIINGPVLYVLYHLRQSGVVVRSSSDSVGIILPLTVRVFRLGHTIKDLGREAVHNLDHWPVLRRDCQEFPIMHELVGIRTSTSYWVDHRCLPRPPLIAPRNHHSFVAHSNNTIVRFHSDC</sequence>
<accession>A0A5N5WQM2</accession>
<dbReference type="AlphaFoldDB" id="A0A5N5WQM2"/>
<organism evidence="1 2">
    <name type="scientific">Aspergillus leporis</name>
    <dbReference type="NCBI Taxonomy" id="41062"/>
    <lineage>
        <taxon>Eukaryota</taxon>
        <taxon>Fungi</taxon>
        <taxon>Dikarya</taxon>
        <taxon>Ascomycota</taxon>
        <taxon>Pezizomycotina</taxon>
        <taxon>Eurotiomycetes</taxon>
        <taxon>Eurotiomycetidae</taxon>
        <taxon>Eurotiales</taxon>
        <taxon>Aspergillaceae</taxon>
        <taxon>Aspergillus</taxon>
        <taxon>Aspergillus subgen. Circumdati</taxon>
    </lineage>
</organism>
<dbReference type="EMBL" id="ML732289">
    <property type="protein sequence ID" value="KAB8070858.1"/>
    <property type="molecule type" value="Genomic_DNA"/>
</dbReference>
<name>A0A5N5WQM2_9EURO</name>
<dbReference type="Proteomes" id="UP000326565">
    <property type="component" value="Unassembled WGS sequence"/>
</dbReference>
<keyword evidence="2" id="KW-1185">Reference proteome</keyword>